<reference evidence="1 2" key="1">
    <citation type="submission" date="2019-02" db="EMBL/GenBank/DDBJ databases">
        <title>Deep-cultivation of Planctomycetes and their phenomic and genomic characterization uncovers novel biology.</title>
        <authorList>
            <person name="Wiegand S."/>
            <person name="Jogler M."/>
            <person name="Boedeker C."/>
            <person name="Pinto D."/>
            <person name="Vollmers J."/>
            <person name="Rivas-Marin E."/>
            <person name="Kohn T."/>
            <person name="Peeters S.H."/>
            <person name="Heuer A."/>
            <person name="Rast P."/>
            <person name="Oberbeckmann S."/>
            <person name="Bunk B."/>
            <person name="Jeske O."/>
            <person name="Meyerdierks A."/>
            <person name="Storesund J.E."/>
            <person name="Kallscheuer N."/>
            <person name="Luecker S."/>
            <person name="Lage O.M."/>
            <person name="Pohl T."/>
            <person name="Merkel B.J."/>
            <person name="Hornburger P."/>
            <person name="Mueller R.-W."/>
            <person name="Bruemmer F."/>
            <person name="Labrenz M."/>
            <person name="Spormann A.M."/>
            <person name="Op Den Camp H."/>
            <person name="Overmann J."/>
            <person name="Amann R."/>
            <person name="Jetten M.S.M."/>
            <person name="Mascher T."/>
            <person name="Medema M.H."/>
            <person name="Devos D.P."/>
            <person name="Kaster A.-K."/>
            <person name="Ovreas L."/>
            <person name="Rohde M."/>
            <person name="Galperin M.Y."/>
            <person name="Jogler C."/>
        </authorList>
    </citation>
    <scope>NUCLEOTIDE SEQUENCE [LARGE SCALE GENOMIC DNA]</scope>
    <source>
        <strain evidence="1 2">Pla144</strain>
    </source>
</reference>
<name>A0A5C6CYE3_9BACT</name>
<gene>
    <name evidence="1" type="ORF">Pla144_03580</name>
</gene>
<dbReference type="EMBL" id="SJPS01000001">
    <property type="protein sequence ID" value="TWU29580.1"/>
    <property type="molecule type" value="Genomic_DNA"/>
</dbReference>
<sequence>MYLPYCLSIEVVRGPIKIAGWKSDFDFLARLFYFMCITIKQVFNCDTLKSGGLIGRISNLTIMQKKSDWVKNT</sequence>
<dbReference type="AlphaFoldDB" id="A0A5C6CYE3"/>
<keyword evidence="2" id="KW-1185">Reference proteome</keyword>
<evidence type="ECO:0000313" key="1">
    <source>
        <dbReference type="EMBL" id="TWU29580.1"/>
    </source>
</evidence>
<evidence type="ECO:0000313" key="2">
    <source>
        <dbReference type="Proteomes" id="UP000318437"/>
    </source>
</evidence>
<protein>
    <submittedName>
        <fullName evidence="1">Uncharacterized protein</fullName>
    </submittedName>
</protein>
<organism evidence="1 2">
    <name type="scientific">Bythopirellula polymerisocia</name>
    <dbReference type="NCBI Taxonomy" id="2528003"/>
    <lineage>
        <taxon>Bacteria</taxon>
        <taxon>Pseudomonadati</taxon>
        <taxon>Planctomycetota</taxon>
        <taxon>Planctomycetia</taxon>
        <taxon>Pirellulales</taxon>
        <taxon>Lacipirellulaceae</taxon>
        <taxon>Bythopirellula</taxon>
    </lineage>
</organism>
<accession>A0A5C6CYE3</accession>
<proteinExistence type="predicted"/>
<comment type="caution">
    <text evidence="1">The sequence shown here is derived from an EMBL/GenBank/DDBJ whole genome shotgun (WGS) entry which is preliminary data.</text>
</comment>
<dbReference type="Proteomes" id="UP000318437">
    <property type="component" value="Unassembled WGS sequence"/>
</dbReference>